<gene>
    <name evidence="1" type="ORF">EKG38_17715</name>
</gene>
<name>A0A3S0J444_9GAMM</name>
<proteinExistence type="predicted"/>
<organism evidence="1 2">
    <name type="scientific">Shewanella canadensis</name>
    <dbReference type="NCBI Taxonomy" id="271096"/>
    <lineage>
        <taxon>Bacteria</taxon>
        <taxon>Pseudomonadati</taxon>
        <taxon>Pseudomonadota</taxon>
        <taxon>Gammaproteobacteria</taxon>
        <taxon>Alteromonadales</taxon>
        <taxon>Shewanellaceae</taxon>
        <taxon>Shewanella</taxon>
    </lineage>
</organism>
<accession>A0A3S0J444</accession>
<evidence type="ECO:0000313" key="1">
    <source>
        <dbReference type="EMBL" id="RTR37568.1"/>
    </source>
</evidence>
<dbReference type="AlphaFoldDB" id="A0A3S0J444"/>
<evidence type="ECO:0000313" key="2">
    <source>
        <dbReference type="Proteomes" id="UP000267448"/>
    </source>
</evidence>
<reference evidence="1 2" key="1">
    <citation type="submission" date="2018-12" db="EMBL/GenBank/DDBJ databases">
        <authorList>
            <person name="Yu L."/>
        </authorList>
    </citation>
    <scope>NUCLEOTIDE SEQUENCE [LARGE SCALE GENOMIC DNA]</scope>
    <source>
        <strain evidence="1 2">HAW-EB2</strain>
    </source>
</reference>
<comment type="caution">
    <text evidence="1">The sequence shown here is derived from an EMBL/GenBank/DDBJ whole genome shotgun (WGS) entry which is preliminary data.</text>
</comment>
<protein>
    <submittedName>
        <fullName evidence="1">DUF2971 domain-containing protein</fullName>
    </submittedName>
</protein>
<dbReference type="RefSeq" id="WP_126521555.1">
    <property type="nucleotide sequence ID" value="NZ_RXNU01000011.1"/>
</dbReference>
<dbReference type="InterPro" id="IPR021352">
    <property type="entry name" value="DUF2971"/>
</dbReference>
<dbReference type="OrthoDB" id="4119964at2"/>
<keyword evidence="2" id="KW-1185">Reference proteome</keyword>
<dbReference type="EMBL" id="RXNU01000011">
    <property type="protein sequence ID" value="RTR37568.1"/>
    <property type="molecule type" value="Genomic_DNA"/>
</dbReference>
<sequence>MTKKIYKYIGPDILEVAFNKEDYCGFKFSFPKDYNDPYELFLTINFEDDHEVIAFYNEVVREIQQFPTTCFSNSPIVAPMWAHYAHNSKGFVVEVDEEKLLEYLKDANLGDVVYQDTPRTELNGTFNMAYRRGKPRDMMFLRNGVQNAAYFTKHSCWNYESERRLVVSMDDVSIINENMIAYIPIDCVTAIISGSLTKPLYKEKAKELCTEIDSQYLEAKIGKSSSNQYFLDENLNTYTFNEDNIIACKSYCDSCKEPVQEYNEFCPWCLITEEDMDNAASNNPLRMFADAGTLESYIRGFNRIGK</sequence>
<dbReference type="Proteomes" id="UP000267448">
    <property type="component" value="Unassembled WGS sequence"/>
</dbReference>
<dbReference type="Pfam" id="PF11185">
    <property type="entry name" value="DUF2971"/>
    <property type="match status" value="1"/>
</dbReference>